<proteinExistence type="predicted"/>
<keyword evidence="3" id="KW-1185">Reference proteome</keyword>
<reference evidence="2 3" key="1">
    <citation type="submission" date="2020-05" db="EMBL/GenBank/DDBJ databases">
        <title>Bremerella alba sp. nov., a novel planctomycete isolated from the surface of the macroalga Fucus spiralis.</title>
        <authorList>
            <person name="Godinho O."/>
            <person name="Botelho R."/>
            <person name="Albuquerque L."/>
            <person name="Wiegand S."/>
            <person name="Da Costa M.S."/>
            <person name="Lobo-Da-Cunha A."/>
            <person name="Jogler C."/>
            <person name="Lage O.M."/>
        </authorList>
    </citation>
    <scope>NUCLEOTIDE SEQUENCE [LARGE SCALE GENOMIC DNA]</scope>
    <source>
        <strain evidence="2 3">FF15</strain>
    </source>
</reference>
<evidence type="ECO:0000313" key="3">
    <source>
        <dbReference type="Proteomes" id="UP000551616"/>
    </source>
</evidence>
<dbReference type="EMBL" id="JABRWO010000005">
    <property type="protein sequence ID" value="MBA2114906.1"/>
    <property type="molecule type" value="Genomic_DNA"/>
</dbReference>
<dbReference type="RefSeq" id="WP_207396372.1">
    <property type="nucleotide sequence ID" value="NZ_JABRWO010000005.1"/>
</dbReference>
<feature type="transmembrane region" description="Helical" evidence="1">
    <location>
        <begin position="32"/>
        <end position="54"/>
    </location>
</feature>
<organism evidence="2 3">
    <name type="scientific">Bremerella alba</name>
    <dbReference type="NCBI Taxonomy" id="980252"/>
    <lineage>
        <taxon>Bacteria</taxon>
        <taxon>Pseudomonadati</taxon>
        <taxon>Planctomycetota</taxon>
        <taxon>Planctomycetia</taxon>
        <taxon>Pirellulales</taxon>
        <taxon>Pirellulaceae</taxon>
        <taxon>Bremerella</taxon>
    </lineage>
</organism>
<evidence type="ECO:0000313" key="2">
    <source>
        <dbReference type="EMBL" id="MBA2114906.1"/>
    </source>
</evidence>
<keyword evidence="1" id="KW-0472">Membrane</keyword>
<feature type="transmembrane region" description="Helical" evidence="1">
    <location>
        <begin position="61"/>
        <end position="83"/>
    </location>
</feature>
<sequence length="126" mass="13634">MERIDQDNPFESPTAASDPSVPLESVVHLVRLGWLLPLIGLGLFGAMLLTAIFVVSTSLNFLLLMGVFLCLIGGILFTIYGMFWSQSFRTLLPHVVGGLAANFVLMTIVGGVLYLLVYLATSPYAV</sequence>
<dbReference type="AlphaFoldDB" id="A0A7V9A7E1"/>
<keyword evidence="1" id="KW-0812">Transmembrane</keyword>
<feature type="transmembrane region" description="Helical" evidence="1">
    <location>
        <begin position="95"/>
        <end position="120"/>
    </location>
</feature>
<comment type="caution">
    <text evidence="2">The sequence shown here is derived from an EMBL/GenBank/DDBJ whole genome shotgun (WGS) entry which is preliminary data.</text>
</comment>
<dbReference type="Proteomes" id="UP000551616">
    <property type="component" value="Unassembled WGS sequence"/>
</dbReference>
<evidence type="ECO:0000256" key="1">
    <source>
        <dbReference type="SAM" id="Phobius"/>
    </source>
</evidence>
<name>A0A7V9A7E1_9BACT</name>
<keyword evidence="1" id="KW-1133">Transmembrane helix</keyword>
<protein>
    <submittedName>
        <fullName evidence="2">Uncharacterized protein</fullName>
    </submittedName>
</protein>
<accession>A0A7V9A7E1</accession>
<gene>
    <name evidence="2" type="ORF">HOV93_20760</name>
</gene>